<protein>
    <submittedName>
        <fullName evidence="2">Uncharacterized protein</fullName>
    </submittedName>
</protein>
<keyword evidence="3" id="KW-1185">Reference proteome</keyword>
<organism evidence="2 3">
    <name type="scientific">Mycolicibacterium brisbanense</name>
    <dbReference type="NCBI Taxonomy" id="146020"/>
    <lineage>
        <taxon>Bacteria</taxon>
        <taxon>Bacillati</taxon>
        <taxon>Actinomycetota</taxon>
        <taxon>Actinomycetes</taxon>
        <taxon>Mycobacteriales</taxon>
        <taxon>Mycobacteriaceae</taxon>
        <taxon>Mycolicibacterium</taxon>
    </lineage>
</organism>
<name>A0A117I7G3_9MYCO</name>
<comment type="caution">
    <text evidence="2">The sequence shown here is derived from an EMBL/GenBank/DDBJ whole genome shotgun (WGS) entry which is preliminary data.</text>
</comment>
<evidence type="ECO:0000313" key="3">
    <source>
        <dbReference type="Proteomes" id="UP000069620"/>
    </source>
</evidence>
<dbReference type="AlphaFoldDB" id="A0A117I7G3"/>
<dbReference type="EMBL" id="BCSX01000050">
    <property type="protein sequence ID" value="GAS91595.1"/>
    <property type="molecule type" value="Genomic_DNA"/>
</dbReference>
<reference evidence="3" key="1">
    <citation type="journal article" date="2016" name="Genome Announc.">
        <title>Draft Genome Sequences of Five Rapidly Growing Mycobacterium Species, M. thermoresistibile, M. fortuitum subsp. acetamidolyticum, M. canariasense, M. brisbanense, and M. novocastrense.</title>
        <authorList>
            <person name="Katahira K."/>
            <person name="Ogura Y."/>
            <person name="Gotoh Y."/>
            <person name="Hayashi T."/>
        </authorList>
    </citation>
    <scope>NUCLEOTIDE SEQUENCE [LARGE SCALE GENOMIC DNA]</scope>
    <source>
        <strain evidence="3">JCM15654</strain>
    </source>
</reference>
<dbReference type="STRING" id="146020.RMCB_5691"/>
<dbReference type="Proteomes" id="UP000069620">
    <property type="component" value="Unassembled WGS sequence"/>
</dbReference>
<reference evidence="3" key="2">
    <citation type="submission" date="2016-02" db="EMBL/GenBank/DDBJ databases">
        <title>Draft genome sequence of five rapidly growing Mycobacterium species.</title>
        <authorList>
            <person name="Katahira K."/>
            <person name="Gotou Y."/>
            <person name="Iida K."/>
            <person name="Ogura Y."/>
            <person name="Hayashi T."/>
        </authorList>
    </citation>
    <scope>NUCLEOTIDE SEQUENCE [LARGE SCALE GENOMIC DNA]</scope>
    <source>
        <strain evidence="3">JCM15654</strain>
    </source>
</reference>
<feature type="region of interest" description="Disordered" evidence="1">
    <location>
        <begin position="119"/>
        <end position="154"/>
    </location>
</feature>
<proteinExistence type="predicted"/>
<evidence type="ECO:0000256" key="1">
    <source>
        <dbReference type="SAM" id="MobiDB-lite"/>
    </source>
</evidence>
<evidence type="ECO:0000313" key="2">
    <source>
        <dbReference type="EMBL" id="GAS91595.1"/>
    </source>
</evidence>
<gene>
    <name evidence="2" type="ORF">RMCB_5691</name>
</gene>
<accession>A0A117I7G3</accession>
<sequence>MPVDDLEALGVQLLRQCLTLIVEDVRGDHPGALTGQQVRVRRALSLRCAGDQRNLAFQPINHAAELPGRAGDAPLYMDMNRRRRVSPKSKGLYASTANGGLFEVGTNCADVSAHRRWEGIAQQTTRNRPKPWNLDSSARRTHRSTSRADAHCRK</sequence>